<dbReference type="InterPro" id="IPR039567">
    <property type="entry name" value="Gly-zipper"/>
</dbReference>
<protein>
    <submittedName>
        <fullName evidence="4">Glycine zipper domain-containing protein</fullName>
    </submittedName>
</protein>
<organism evidence="4 5">
    <name type="scientific">Thermithiobacillus plumbiphilus</name>
    <dbReference type="NCBI Taxonomy" id="1729899"/>
    <lineage>
        <taxon>Bacteria</taxon>
        <taxon>Pseudomonadati</taxon>
        <taxon>Pseudomonadota</taxon>
        <taxon>Acidithiobacillia</taxon>
        <taxon>Acidithiobacillales</taxon>
        <taxon>Thermithiobacillaceae</taxon>
        <taxon>Thermithiobacillus</taxon>
    </lineage>
</organism>
<evidence type="ECO:0000313" key="4">
    <source>
        <dbReference type="EMBL" id="MEK8089629.1"/>
    </source>
</evidence>
<evidence type="ECO:0000256" key="1">
    <source>
        <dbReference type="SAM" id="MobiDB-lite"/>
    </source>
</evidence>
<feature type="chain" id="PRO_5047024744" evidence="2">
    <location>
        <begin position="19"/>
        <end position="103"/>
    </location>
</feature>
<accession>A0ABU9D7Y3</accession>
<feature type="domain" description="Glycine zipper" evidence="3">
    <location>
        <begin position="46"/>
        <end position="90"/>
    </location>
</feature>
<dbReference type="PROSITE" id="PS51257">
    <property type="entry name" value="PROKAR_LIPOPROTEIN"/>
    <property type="match status" value="1"/>
</dbReference>
<evidence type="ECO:0000259" key="3">
    <source>
        <dbReference type="Pfam" id="PF13488"/>
    </source>
</evidence>
<dbReference type="EMBL" id="JBBPCO010000006">
    <property type="protein sequence ID" value="MEK8089629.1"/>
    <property type="molecule type" value="Genomic_DNA"/>
</dbReference>
<evidence type="ECO:0000256" key="2">
    <source>
        <dbReference type="SAM" id="SignalP"/>
    </source>
</evidence>
<feature type="region of interest" description="Disordered" evidence="1">
    <location>
        <begin position="84"/>
        <end position="103"/>
    </location>
</feature>
<comment type="caution">
    <text evidence="4">The sequence shown here is derived from an EMBL/GenBank/DDBJ whole genome shotgun (WGS) entry which is preliminary data.</text>
</comment>
<dbReference type="Proteomes" id="UP001446205">
    <property type="component" value="Unassembled WGS sequence"/>
</dbReference>
<keyword evidence="5" id="KW-1185">Reference proteome</keyword>
<dbReference type="Pfam" id="PF13488">
    <property type="entry name" value="Gly-zipper_Omp"/>
    <property type="match status" value="1"/>
</dbReference>
<name>A0ABU9D7Y3_9PROT</name>
<reference evidence="4 5" key="1">
    <citation type="submission" date="2024-04" db="EMBL/GenBank/DDBJ databases">
        <authorList>
            <person name="Abashina T."/>
            <person name="Shaikin A."/>
        </authorList>
    </citation>
    <scope>NUCLEOTIDE SEQUENCE [LARGE SCALE GENOMIC DNA]</scope>
    <source>
        <strain evidence="4 5">AAFK</strain>
    </source>
</reference>
<dbReference type="RefSeq" id="WP_341370682.1">
    <property type="nucleotide sequence ID" value="NZ_JBBPCO010000006.1"/>
</dbReference>
<proteinExistence type="predicted"/>
<evidence type="ECO:0000313" key="5">
    <source>
        <dbReference type="Proteomes" id="UP001446205"/>
    </source>
</evidence>
<gene>
    <name evidence="4" type="ORF">WOB96_07600</name>
</gene>
<sequence length="103" mass="10188">MKISSFRLSLLAAVSALALGGCASTGNNWQNPTIAGSHAYGEAAAGAAIGAATGALIGNATGNQGNSAAITGAVVGGAGGYIHGREKDQRQQSGYPYQYPLSY</sequence>
<keyword evidence="2" id="KW-0732">Signal</keyword>
<feature type="signal peptide" evidence="2">
    <location>
        <begin position="1"/>
        <end position="18"/>
    </location>
</feature>